<gene>
    <name evidence="2" type="ORF">PAI11_16230</name>
</gene>
<sequence>MRTLRNTLLALVAALSLSVGASATANASGSSGPLCTVKSGEGWDHWLRTYPSPYGGTIEYLPPGATFRMHFQEDENWGILWAFGHSATSFPTDGYFPRYKLNC</sequence>
<comment type="caution">
    <text evidence="2">The sequence shown here is derived from an EMBL/GenBank/DDBJ whole genome shotgun (WGS) entry which is preliminary data.</text>
</comment>
<evidence type="ECO:0000313" key="2">
    <source>
        <dbReference type="EMBL" id="EHN11512.1"/>
    </source>
</evidence>
<feature type="chain" id="PRO_5003532065" description="Secreted protein" evidence="1">
    <location>
        <begin position="28"/>
        <end position="103"/>
    </location>
</feature>
<keyword evidence="1" id="KW-0732">Signal</keyword>
<feature type="signal peptide" evidence="1">
    <location>
        <begin position="1"/>
        <end position="27"/>
    </location>
</feature>
<dbReference type="RefSeq" id="WP_007573090.1">
    <property type="nucleotide sequence ID" value="NZ_AGUD01000098.1"/>
</dbReference>
<evidence type="ECO:0000256" key="1">
    <source>
        <dbReference type="SAM" id="SignalP"/>
    </source>
</evidence>
<accession>H0E496</accession>
<protein>
    <recommendedName>
        <fullName evidence="4">Secreted protein</fullName>
    </recommendedName>
</protein>
<organism evidence="2 3">
    <name type="scientific">Patulibacter medicamentivorans</name>
    <dbReference type="NCBI Taxonomy" id="1097667"/>
    <lineage>
        <taxon>Bacteria</taxon>
        <taxon>Bacillati</taxon>
        <taxon>Actinomycetota</taxon>
        <taxon>Thermoleophilia</taxon>
        <taxon>Solirubrobacterales</taxon>
        <taxon>Patulibacteraceae</taxon>
        <taxon>Patulibacter</taxon>
    </lineage>
</organism>
<evidence type="ECO:0008006" key="4">
    <source>
        <dbReference type="Google" id="ProtNLM"/>
    </source>
</evidence>
<dbReference type="Proteomes" id="UP000005143">
    <property type="component" value="Unassembled WGS sequence"/>
</dbReference>
<reference evidence="2 3" key="1">
    <citation type="journal article" date="2013" name="Biodegradation">
        <title>Quantitative proteomic analysis of ibuprofen-degrading Patulibacter sp. strain I11.</title>
        <authorList>
            <person name="Almeida B."/>
            <person name="Kjeldal H."/>
            <person name="Lolas I."/>
            <person name="Knudsen A.D."/>
            <person name="Carvalho G."/>
            <person name="Nielsen K.L."/>
            <person name="Barreto Crespo M.T."/>
            <person name="Stensballe A."/>
            <person name="Nielsen J.L."/>
        </authorList>
    </citation>
    <scope>NUCLEOTIDE SEQUENCE [LARGE SCALE GENOMIC DNA]</scope>
    <source>
        <strain evidence="2 3">I11</strain>
    </source>
</reference>
<evidence type="ECO:0000313" key="3">
    <source>
        <dbReference type="Proteomes" id="UP000005143"/>
    </source>
</evidence>
<dbReference type="EMBL" id="AGUD01000098">
    <property type="protein sequence ID" value="EHN11512.1"/>
    <property type="molecule type" value="Genomic_DNA"/>
</dbReference>
<name>H0E496_9ACTN</name>
<proteinExistence type="predicted"/>
<dbReference type="AlphaFoldDB" id="H0E496"/>
<keyword evidence="3" id="KW-1185">Reference proteome</keyword>